<dbReference type="EMBL" id="CP099490">
    <property type="protein sequence ID" value="USQ77181.1"/>
    <property type="molecule type" value="Genomic_DNA"/>
</dbReference>
<reference evidence="2" key="1">
    <citation type="submission" date="2022-06" db="EMBL/GenBank/DDBJ databases">
        <title>Ornithinimicrobium JY.X270.</title>
        <authorList>
            <person name="Huang Y."/>
        </authorList>
    </citation>
    <scope>NUCLEOTIDE SEQUENCE</scope>
    <source>
        <strain evidence="2">JY.X270</strain>
    </source>
</reference>
<keyword evidence="3" id="KW-1185">Reference proteome</keyword>
<evidence type="ECO:0008006" key="4">
    <source>
        <dbReference type="Google" id="ProtNLM"/>
    </source>
</evidence>
<feature type="transmembrane region" description="Helical" evidence="1">
    <location>
        <begin position="99"/>
        <end position="121"/>
    </location>
</feature>
<evidence type="ECO:0000313" key="3">
    <source>
        <dbReference type="Proteomes" id="UP001056535"/>
    </source>
</evidence>
<evidence type="ECO:0000256" key="1">
    <source>
        <dbReference type="SAM" id="Phobius"/>
    </source>
</evidence>
<feature type="transmembrane region" description="Helical" evidence="1">
    <location>
        <begin position="7"/>
        <end position="27"/>
    </location>
</feature>
<proteinExistence type="predicted"/>
<keyword evidence="1" id="KW-0812">Transmembrane</keyword>
<accession>A0ABY4YKV1</accession>
<protein>
    <recommendedName>
        <fullName evidence="4">Integral membrane protein</fullName>
    </recommendedName>
</protein>
<sequence length="122" mass="12496">MDFLYNLTVVAHMLGLAALVGGYLVAVTRSAEGLVPNVVMVWGARVQLLSGLILVGIAEGALDDIEVNQMKIGVKLLVAIAVAALTEIAAARARKGQPVAGGMVHAAGALAVVNVLVASLWK</sequence>
<keyword evidence="1" id="KW-0472">Membrane</keyword>
<feature type="transmembrane region" description="Helical" evidence="1">
    <location>
        <begin position="39"/>
        <end position="62"/>
    </location>
</feature>
<dbReference type="Proteomes" id="UP001056535">
    <property type="component" value="Chromosome"/>
</dbReference>
<gene>
    <name evidence="2" type="ORF">NF557_04505</name>
</gene>
<name>A0ABY4YKV1_9MICO</name>
<feature type="transmembrane region" description="Helical" evidence="1">
    <location>
        <begin position="74"/>
        <end position="93"/>
    </location>
</feature>
<keyword evidence="1" id="KW-1133">Transmembrane helix</keyword>
<dbReference type="RefSeq" id="WP_252622047.1">
    <property type="nucleotide sequence ID" value="NZ_CP099490.1"/>
</dbReference>
<organism evidence="2 3">
    <name type="scientific">Ornithinimicrobium cryptoxanthini</name>
    <dbReference type="NCBI Taxonomy" id="2934161"/>
    <lineage>
        <taxon>Bacteria</taxon>
        <taxon>Bacillati</taxon>
        <taxon>Actinomycetota</taxon>
        <taxon>Actinomycetes</taxon>
        <taxon>Micrococcales</taxon>
        <taxon>Ornithinimicrobiaceae</taxon>
        <taxon>Ornithinimicrobium</taxon>
    </lineage>
</organism>
<evidence type="ECO:0000313" key="2">
    <source>
        <dbReference type="EMBL" id="USQ77181.1"/>
    </source>
</evidence>